<keyword evidence="8" id="KW-0479">Metal-binding</keyword>
<dbReference type="Pfam" id="PF00633">
    <property type="entry name" value="HHH"/>
    <property type="match status" value="1"/>
</dbReference>
<dbReference type="SUPFAM" id="SSF55811">
    <property type="entry name" value="Nudix"/>
    <property type="match status" value="1"/>
</dbReference>
<dbReference type="GO" id="GO:0006298">
    <property type="term" value="P:mismatch repair"/>
    <property type="evidence" value="ECO:0007669"/>
    <property type="project" value="TreeGrafter"/>
</dbReference>
<evidence type="ECO:0000256" key="11">
    <source>
        <dbReference type="ARBA" id="ARBA00023004"/>
    </source>
</evidence>
<dbReference type="RefSeq" id="XP_017324298.1">
    <property type="nucleotide sequence ID" value="XM_017468809.3"/>
</dbReference>
<keyword evidence="10" id="KW-0378">Hydrolase</keyword>
<comment type="function">
    <text evidence="17">Involved in oxidative DNA damage repair. Initiates repair of A*oxoG to C*G by removing the inappropriately paired adenine base from the DNA backbone. Possesses both adenine and 2-OH-A DNA glycosylase activities.</text>
</comment>
<evidence type="ECO:0000256" key="8">
    <source>
        <dbReference type="ARBA" id="ARBA00022723"/>
    </source>
</evidence>
<dbReference type="SMART" id="SM00478">
    <property type="entry name" value="ENDO3c"/>
    <property type="match status" value="1"/>
</dbReference>
<protein>
    <recommendedName>
        <fullName evidence="6 18">Adenine DNA glycosylase</fullName>
        <ecNumber evidence="5 18">3.2.2.31</ecNumber>
    </recommendedName>
</protein>
<evidence type="ECO:0000256" key="16">
    <source>
        <dbReference type="ARBA" id="ARBA00023295"/>
    </source>
</evidence>
<comment type="similarity">
    <text evidence="4 18">Belongs to the Nth/MutY family.</text>
</comment>
<dbReference type="PROSITE" id="PS01155">
    <property type="entry name" value="ENDONUCLEASE_III_2"/>
    <property type="match status" value="1"/>
</dbReference>
<evidence type="ECO:0000256" key="19">
    <source>
        <dbReference type="SAM" id="MobiDB-lite"/>
    </source>
</evidence>
<evidence type="ECO:0000256" key="17">
    <source>
        <dbReference type="ARBA" id="ARBA00058024"/>
    </source>
</evidence>
<comment type="catalytic activity">
    <reaction evidence="1 18">
        <text>Hydrolyzes free adenine bases from 7,8-dihydro-8-oxoguanine:adenine mismatched double-stranded DNA, leaving an apurinic site.</text>
        <dbReference type="EC" id="3.2.2.31"/>
    </reaction>
</comment>
<evidence type="ECO:0000256" key="6">
    <source>
        <dbReference type="ARBA" id="ARBA00022023"/>
    </source>
</evidence>
<dbReference type="GO" id="GO:0035485">
    <property type="term" value="F:adenine/guanine mispair binding"/>
    <property type="evidence" value="ECO:0007669"/>
    <property type="project" value="TreeGrafter"/>
</dbReference>
<dbReference type="GeneID" id="108265938"/>
<dbReference type="Gene3D" id="1.10.1670.10">
    <property type="entry name" value="Helix-hairpin-Helix base-excision DNA repair enzymes (C-terminal)"/>
    <property type="match status" value="1"/>
</dbReference>
<dbReference type="GO" id="GO:0046872">
    <property type="term" value="F:metal ion binding"/>
    <property type="evidence" value="ECO:0007669"/>
    <property type="project" value="UniProtKB-UniRule"/>
</dbReference>
<dbReference type="InterPro" id="IPR004035">
    <property type="entry name" value="Endouclease-III_FeS-bd_BS"/>
</dbReference>
<evidence type="ECO:0000256" key="1">
    <source>
        <dbReference type="ARBA" id="ARBA00000843"/>
    </source>
</evidence>
<evidence type="ECO:0000259" key="20">
    <source>
        <dbReference type="SMART" id="SM00478"/>
    </source>
</evidence>
<evidence type="ECO:0000256" key="3">
    <source>
        <dbReference type="ARBA" id="ARBA00004173"/>
    </source>
</evidence>
<dbReference type="FunFam" id="3.90.79.10:FF:000026">
    <property type="entry name" value="Adenine DNA glycosylase"/>
    <property type="match status" value="1"/>
</dbReference>
<keyword evidence="14" id="KW-0234">DNA repair</keyword>
<dbReference type="FunFam" id="1.10.340.30:FF:000002">
    <property type="entry name" value="Adenine DNA glycosylase"/>
    <property type="match status" value="1"/>
</dbReference>
<keyword evidence="7" id="KW-0004">4Fe-4S</keyword>
<comment type="function">
    <text evidence="18">Adenine glycosylase active on G-A mispairs.</text>
</comment>
<dbReference type="InterPro" id="IPR029119">
    <property type="entry name" value="MutY_C"/>
</dbReference>
<dbReference type="FunFam" id="1.10.1670.10:FF:000002">
    <property type="entry name" value="Adenine DNA glycosylase"/>
    <property type="match status" value="1"/>
</dbReference>
<dbReference type="EC" id="3.2.2.31" evidence="5 18"/>
<dbReference type="CDD" id="cd03431">
    <property type="entry name" value="NUDIX_DNA_Glycosylase_C-MutY"/>
    <property type="match status" value="1"/>
</dbReference>
<dbReference type="SUPFAM" id="SSF48150">
    <property type="entry name" value="DNA-glycosylase"/>
    <property type="match status" value="1"/>
</dbReference>
<keyword evidence="13" id="KW-0496">Mitochondrion</keyword>
<keyword evidence="21" id="KW-1185">Reference proteome</keyword>
<dbReference type="PROSITE" id="PS00764">
    <property type="entry name" value="ENDONUCLEASE_III_1"/>
    <property type="match status" value="1"/>
</dbReference>
<dbReference type="InterPro" id="IPR003651">
    <property type="entry name" value="Endonuclease3_FeS-loop_motif"/>
</dbReference>
<dbReference type="GO" id="GO:0006284">
    <property type="term" value="P:base-excision repair"/>
    <property type="evidence" value="ECO:0007669"/>
    <property type="project" value="UniProtKB-UniRule"/>
</dbReference>
<dbReference type="PANTHER" id="PTHR42944:SF1">
    <property type="entry name" value="ADENINE DNA GLYCOSYLASE"/>
    <property type="match status" value="1"/>
</dbReference>
<dbReference type="GO" id="GO:0005739">
    <property type="term" value="C:mitochondrion"/>
    <property type="evidence" value="ECO:0007669"/>
    <property type="project" value="UniProtKB-SubCell"/>
</dbReference>
<dbReference type="CDD" id="cd00056">
    <property type="entry name" value="ENDO3c"/>
    <property type="match status" value="1"/>
</dbReference>
<dbReference type="CTD" id="4595"/>
<evidence type="ECO:0000256" key="5">
    <source>
        <dbReference type="ARBA" id="ARBA00012045"/>
    </source>
</evidence>
<dbReference type="GO" id="GO:0051539">
    <property type="term" value="F:4 iron, 4 sulfur cluster binding"/>
    <property type="evidence" value="ECO:0007669"/>
    <property type="project" value="UniProtKB-UniRule"/>
</dbReference>
<dbReference type="OrthoDB" id="10248838at2759"/>
<evidence type="ECO:0000256" key="7">
    <source>
        <dbReference type="ARBA" id="ARBA00022485"/>
    </source>
</evidence>
<keyword evidence="15" id="KW-0539">Nucleus</keyword>
<keyword evidence="9 18" id="KW-0227">DNA damage</keyword>
<evidence type="ECO:0000256" key="2">
    <source>
        <dbReference type="ARBA" id="ARBA00004123"/>
    </source>
</evidence>
<reference evidence="21" key="1">
    <citation type="journal article" date="2016" name="Nat. Commun.">
        <title>The channel catfish genome sequence provides insights into the evolution of scale formation in teleosts.</title>
        <authorList>
            <person name="Liu Z."/>
            <person name="Liu S."/>
            <person name="Yao J."/>
            <person name="Bao L."/>
            <person name="Zhang J."/>
            <person name="Li Y."/>
            <person name="Jiang C."/>
            <person name="Sun L."/>
            <person name="Wang R."/>
            <person name="Zhang Y."/>
            <person name="Zhou T."/>
            <person name="Zeng Q."/>
            <person name="Fu Q."/>
            <person name="Gao S."/>
            <person name="Li N."/>
            <person name="Koren S."/>
            <person name="Jiang Y."/>
            <person name="Zimin A."/>
            <person name="Xu P."/>
            <person name="Phillippy A.M."/>
            <person name="Geng X."/>
            <person name="Song L."/>
            <person name="Sun F."/>
            <person name="Li C."/>
            <person name="Wang X."/>
            <person name="Chen A."/>
            <person name="Jin Y."/>
            <person name="Yuan Z."/>
            <person name="Yang Y."/>
            <person name="Tan S."/>
            <person name="Peatman E."/>
            <person name="Lu J."/>
            <person name="Qin Z."/>
            <person name="Dunham R."/>
            <person name="Li Z."/>
            <person name="Sonstegard T."/>
            <person name="Feng J."/>
            <person name="Danzmann R.G."/>
            <person name="Schroeder S."/>
            <person name="Scheffler B."/>
            <person name="Duke M.V."/>
            <person name="Ballard L."/>
            <person name="Kucuktas H."/>
            <person name="Kaltenboeck L."/>
            <person name="Liu H."/>
            <person name="Armbruster J."/>
            <person name="Xie Y."/>
            <person name="Kirby M.L."/>
            <person name="Tian Y."/>
            <person name="Flanagan M.E."/>
            <person name="Mu W."/>
            <person name="Waldbieser G.C."/>
        </authorList>
    </citation>
    <scope>NUCLEOTIDE SEQUENCE [LARGE SCALE GENOMIC DNA]</scope>
    <source>
        <strain evidence="21">SDA103</strain>
    </source>
</reference>
<proteinExistence type="inferred from homology"/>
<dbReference type="GO" id="GO:0000701">
    <property type="term" value="F:purine-specific mismatch base pair DNA N-glycosylase activity"/>
    <property type="evidence" value="ECO:0007669"/>
    <property type="project" value="UniProtKB-EC"/>
</dbReference>
<dbReference type="InterPro" id="IPR015797">
    <property type="entry name" value="NUDIX_hydrolase-like_dom_sf"/>
</dbReference>
<evidence type="ECO:0000256" key="14">
    <source>
        <dbReference type="ARBA" id="ARBA00023204"/>
    </source>
</evidence>
<keyword evidence="12" id="KW-0411">Iron-sulfur</keyword>
<feature type="compositionally biased region" description="Basic and acidic residues" evidence="19">
    <location>
        <begin position="28"/>
        <end position="37"/>
    </location>
</feature>
<name>A0A2D0R0X9_ICTPU</name>
<dbReference type="GO" id="GO:0034039">
    <property type="term" value="F:8-oxo-7,8-dihydroguanine DNA N-glycosylase activity"/>
    <property type="evidence" value="ECO:0007669"/>
    <property type="project" value="TreeGrafter"/>
</dbReference>
<dbReference type="Gene3D" id="3.90.79.10">
    <property type="entry name" value="Nucleoside Triphosphate Pyrophosphohydrolase"/>
    <property type="match status" value="1"/>
</dbReference>
<dbReference type="GO" id="GO:0005634">
    <property type="term" value="C:nucleus"/>
    <property type="evidence" value="ECO:0007669"/>
    <property type="project" value="UniProtKB-SubCell"/>
</dbReference>
<evidence type="ECO:0000256" key="15">
    <source>
        <dbReference type="ARBA" id="ARBA00023242"/>
    </source>
</evidence>
<feature type="compositionally biased region" description="Basic and acidic residues" evidence="19">
    <location>
        <begin position="469"/>
        <end position="486"/>
    </location>
</feature>
<dbReference type="AlphaFoldDB" id="A0A2D0R0X9"/>
<dbReference type="Proteomes" id="UP000221080">
    <property type="component" value="Chromosome 5"/>
</dbReference>
<dbReference type="InterPro" id="IPR000445">
    <property type="entry name" value="HhH_motif"/>
</dbReference>
<gene>
    <name evidence="22" type="primary">mutyh</name>
</gene>
<sequence>MMNKVKSTVRNKTRAEKKSNNKLKSGAKKGEPSESPYHRFHDAAELGLFRSRLLSWYDRTKRALPWRTLAETEKDVDVRTYGVWVSEVMLQQTQVATVIDYYNRWMKKWPTVQKLAAASLEEVNRMWAGLGYYSRGRRLHEGAQKVVRDLGGEMPKRAEQLLKQLPGVGRYTAGAVSSIAQGQVTGVVDGNVTRVLCRVRAIGADSVSAHVTDALWKLADALVDPERPGDFNQALMELGATVCSPKSPRCAQCPVRTHCHAYGKVRLHQDRGSGRLLGKLDSTPDSSVPDVENCTSAGGCNLCLSEDWDSELGVQNFPRKPAKKAPRVERTLVCVLRRQCGRDDGEIQYLLTQRPGKGLLAGMWELPSMLLEADVPEKKHGDLLSTEVQRIVGTVTESLQYVGEVVHIFSHIHQTYVVYSASVCECVEGQREQKICWLDQSALQEAAISTGVKKIMKLYYESTSKLQDTKVRDQNTKRKHIPEAGKGKKAKRAGSAANGGLKQLSVSRFFTTSKPTSS</sequence>
<dbReference type="SMART" id="SM00525">
    <property type="entry name" value="FES"/>
    <property type="match status" value="1"/>
</dbReference>
<dbReference type="Pfam" id="PF14815">
    <property type="entry name" value="NUDIX_4"/>
    <property type="match status" value="1"/>
</dbReference>
<accession>A0A2D0R0X9</accession>
<keyword evidence="11 18" id="KW-0408">Iron</keyword>
<dbReference type="InterPro" id="IPR023170">
    <property type="entry name" value="HhH_base_excis_C"/>
</dbReference>
<dbReference type="GO" id="GO:0032357">
    <property type="term" value="F:oxidized purine DNA binding"/>
    <property type="evidence" value="ECO:0007669"/>
    <property type="project" value="TreeGrafter"/>
</dbReference>
<dbReference type="InterPro" id="IPR044298">
    <property type="entry name" value="MIG/MutY"/>
</dbReference>
<reference evidence="22" key="2">
    <citation type="submission" date="2025-08" db="UniProtKB">
        <authorList>
            <consortium name="RefSeq"/>
        </authorList>
    </citation>
    <scope>IDENTIFICATION</scope>
    <source>
        <tissue evidence="22">Blood</tissue>
    </source>
</reference>
<evidence type="ECO:0000256" key="9">
    <source>
        <dbReference type="ARBA" id="ARBA00022763"/>
    </source>
</evidence>
<evidence type="ECO:0000256" key="12">
    <source>
        <dbReference type="ARBA" id="ARBA00023014"/>
    </source>
</evidence>
<evidence type="ECO:0000313" key="21">
    <source>
        <dbReference type="Proteomes" id="UP000221080"/>
    </source>
</evidence>
<dbReference type="Gene3D" id="1.10.340.30">
    <property type="entry name" value="Hypothetical protein, domain 2"/>
    <property type="match status" value="1"/>
</dbReference>
<evidence type="ECO:0000256" key="13">
    <source>
        <dbReference type="ARBA" id="ARBA00023128"/>
    </source>
</evidence>
<feature type="domain" description="HhH-GPD" evidence="20">
    <location>
        <begin position="89"/>
        <end position="241"/>
    </location>
</feature>
<feature type="region of interest" description="Disordered" evidence="19">
    <location>
        <begin position="1"/>
        <end position="37"/>
    </location>
</feature>
<dbReference type="InterPro" id="IPR003265">
    <property type="entry name" value="HhH-GPD_domain"/>
</dbReference>
<keyword evidence="16 18" id="KW-0326">Glycosidase</keyword>
<comment type="cofactor">
    <cofactor evidence="18">
        <name>[4Fe-4S] cluster</name>
        <dbReference type="ChEBI" id="CHEBI:49883"/>
    </cofactor>
    <text evidence="18">Binds 1 [4Fe-4S] cluster.</text>
</comment>
<dbReference type="Pfam" id="PF00730">
    <property type="entry name" value="HhH-GPD"/>
    <property type="match status" value="1"/>
</dbReference>
<evidence type="ECO:0000313" key="22">
    <source>
        <dbReference type="RefSeq" id="XP_017324298.1"/>
    </source>
</evidence>
<evidence type="ECO:0000256" key="18">
    <source>
        <dbReference type="RuleBase" id="RU365096"/>
    </source>
</evidence>
<evidence type="ECO:0000256" key="10">
    <source>
        <dbReference type="ARBA" id="ARBA00022801"/>
    </source>
</evidence>
<dbReference type="KEGG" id="ipu:108265938"/>
<feature type="region of interest" description="Disordered" evidence="19">
    <location>
        <begin position="469"/>
        <end position="500"/>
    </location>
</feature>
<organism evidence="21 22">
    <name type="scientific">Ictalurus punctatus</name>
    <name type="common">Channel catfish</name>
    <name type="synonym">Silurus punctatus</name>
    <dbReference type="NCBI Taxonomy" id="7998"/>
    <lineage>
        <taxon>Eukaryota</taxon>
        <taxon>Metazoa</taxon>
        <taxon>Chordata</taxon>
        <taxon>Craniata</taxon>
        <taxon>Vertebrata</taxon>
        <taxon>Euteleostomi</taxon>
        <taxon>Actinopterygii</taxon>
        <taxon>Neopterygii</taxon>
        <taxon>Teleostei</taxon>
        <taxon>Ostariophysi</taxon>
        <taxon>Siluriformes</taxon>
        <taxon>Ictaluridae</taxon>
        <taxon>Ictalurus</taxon>
    </lineage>
</organism>
<dbReference type="PANTHER" id="PTHR42944">
    <property type="entry name" value="ADENINE DNA GLYCOSYLASE"/>
    <property type="match status" value="1"/>
</dbReference>
<dbReference type="InterPro" id="IPR004036">
    <property type="entry name" value="Endonuclease-III-like_CS2"/>
</dbReference>
<comment type="subcellular location">
    <subcellularLocation>
        <location evidence="3">Mitochondrion</location>
    </subcellularLocation>
    <subcellularLocation>
        <location evidence="2">Nucleus</location>
    </subcellularLocation>
</comment>
<dbReference type="InterPro" id="IPR011257">
    <property type="entry name" value="DNA_glycosylase"/>
</dbReference>
<evidence type="ECO:0000256" key="4">
    <source>
        <dbReference type="ARBA" id="ARBA00008343"/>
    </source>
</evidence>